<evidence type="ECO:0000313" key="1">
    <source>
        <dbReference type="EMBL" id="KRR27631.1"/>
    </source>
</evidence>
<dbReference type="EMBL" id="LLYA01000112">
    <property type="protein sequence ID" value="KRR27631.1"/>
    <property type="molecule type" value="Genomic_DNA"/>
</dbReference>
<protein>
    <submittedName>
        <fullName evidence="1">Uncharacterized protein</fullName>
    </submittedName>
</protein>
<evidence type="ECO:0000313" key="2">
    <source>
        <dbReference type="Proteomes" id="UP000052023"/>
    </source>
</evidence>
<comment type="caution">
    <text evidence="1">The sequence shown here is derived from an EMBL/GenBank/DDBJ whole genome shotgun (WGS) entry which is preliminary data.</text>
</comment>
<organism evidence="1 2">
    <name type="scientific">Bradyrhizobium retamae</name>
    <dbReference type="NCBI Taxonomy" id="1300035"/>
    <lineage>
        <taxon>Bacteria</taxon>
        <taxon>Pseudomonadati</taxon>
        <taxon>Pseudomonadota</taxon>
        <taxon>Alphaproteobacteria</taxon>
        <taxon>Hyphomicrobiales</taxon>
        <taxon>Nitrobacteraceae</taxon>
        <taxon>Bradyrhizobium</taxon>
    </lineage>
</organism>
<proteinExistence type="predicted"/>
<name>A0A0R3NBE6_9BRAD</name>
<keyword evidence="2" id="KW-1185">Reference proteome</keyword>
<reference evidence="1 2" key="1">
    <citation type="submission" date="2014-03" db="EMBL/GenBank/DDBJ databases">
        <title>Bradyrhizobium valentinum sp. nov., isolated from effective nodules of Lupinus mariae-josephae, a lupine endemic of basic-lime soils in Eastern Spain.</title>
        <authorList>
            <person name="Duran D."/>
            <person name="Rey L."/>
            <person name="Navarro A."/>
            <person name="Busquets A."/>
            <person name="Imperial J."/>
            <person name="Ruiz-Argueso T."/>
        </authorList>
    </citation>
    <scope>NUCLEOTIDE SEQUENCE [LARGE SCALE GENOMIC DNA]</scope>
    <source>
        <strain evidence="1 2">Ro19</strain>
    </source>
</reference>
<dbReference type="AlphaFoldDB" id="A0A0R3NBE6"/>
<dbReference type="Proteomes" id="UP000052023">
    <property type="component" value="Unassembled WGS sequence"/>
</dbReference>
<accession>A0A0R3NBE6</accession>
<sequence>MGDPGRQFLQANADVAPLYLTRADELIRDRLCGRDGTANPMPTLTPTGEKIAVLTPITSPAALNSGPPELPWLMDASVCRKSSYDPA</sequence>
<gene>
    <name evidence="1" type="ORF">CQ13_04410</name>
</gene>